<gene>
    <name evidence="1" type="ORF">EXIGLDRAFT_769355</name>
</gene>
<dbReference type="Proteomes" id="UP000077266">
    <property type="component" value="Unassembled WGS sequence"/>
</dbReference>
<dbReference type="EMBL" id="KV426015">
    <property type="protein sequence ID" value="KZV92067.1"/>
    <property type="molecule type" value="Genomic_DNA"/>
</dbReference>
<reference evidence="1 2" key="1">
    <citation type="journal article" date="2016" name="Mol. Biol. Evol.">
        <title>Comparative Genomics of Early-Diverging Mushroom-Forming Fungi Provides Insights into the Origins of Lignocellulose Decay Capabilities.</title>
        <authorList>
            <person name="Nagy L.G."/>
            <person name="Riley R."/>
            <person name="Tritt A."/>
            <person name="Adam C."/>
            <person name="Daum C."/>
            <person name="Floudas D."/>
            <person name="Sun H."/>
            <person name="Yadav J.S."/>
            <person name="Pangilinan J."/>
            <person name="Larsson K.H."/>
            <person name="Matsuura K."/>
            <person name="Barry K."/>
            <person name="Labutti K."/>
            <person name="Kuo R."/>
            <person name="Ohm R.A."/>
            <person name="Bhattacharya S.S."/>
            <person name="Shirouzu T."/>
            <person name="Yoshinaga Y."/>
            <person name="Martin F.M."/>
            <person name="Grigoriev I.V."/>
            <person name="Hibbett D.S."/>
        </authorList>
    </citation>
    <scope>NUCLEOTIDE SEQUENCE [LARGE SCALE GENOMIC DNA]</scope>
    <source>
        <strain evidence="1 2">HHB12029</strain>
    </source>
</reference>
<organism evidence="1 2">
    <name type="scientific">Exidia glandulosa HHB12029</name>
    <dbReference type="NCBI Taxonomy" id="1314781"/>
    <lineage>
        <taxon>Eukaryota</taxon>
        <taxon>Fungi</taxon>
        <taxon>Dikarya</taxon>
        <taxon>Basidiomycota</taxon>
        <taxon>Agaricomycotina</taxon>
        <taxon>Agaricomycetes</taxon>
        <taxon>Auriculariales</taxon>
        <taxon>Exidiaceae</taxon>
        <taxon>Exidia</taxon>
    </lineage>
</organism>
<dbReference type="InParanoid" id="A0A165HJK4"/>
<evidence type="ECO:0000313" key="2">
    <source>
        <dbReference type="Proteomes" id="UP000077266"/>
    </source>
</evidence>
<accession>A0A165HJK4</accession>
<protein>
    <submittedName>
        <fullName evidence="1">Uncharacterized protein</fullName>
    </submittedName>
</protein>
<proteinExistence type="predicted"/>
<name>A0A165HJK4_EXIGL</name>
<sequence>MLHPASHLTQILPFAAKCASGPTNVWADKYRTKVQTRVYLLKDLVEMDEDGIQGLVGLLNLP</sequence>
<keyword evidence="2" id="KW-1185">Reference proteome</keyword>
<evidence type="ECO:0000313" key="1">
    <source>
        <dbReference type="EMBL" id="KZV92067.1"/>
    </source>
</evidence>
<dbReference type="AlphaFoldDB" id="A0A165HJK4"/>